<reference evidence="3" key="1">
    <citation type="submission" date="2022-11" db="UniProtKB">
        <authorList>
            <consortium name="WormBaseParasite"/>
        </authorList>
    </citation>
    <scope>IDENTIFICATION</scope>
</reference>
<feature type="region of interest" description="Disordered" evidence="1">
    <location>
        <begin position="71"/>
        <end position="93"/>
    </location>
</feature>
<protein>
    <submittedName>
        <fullName evidence="3">Uncharacterized protein</fullName>
    </submittedName>
</protein>
<evidence type="ECO:0000313" key="3">
    <source>
        <dbReference type="WBParaSite" id="Gr19_v10_g3469.t1"/>
    </source>
</evidence>
<keyword evidence="2" id="KW-1185">Reference proteome</keyword>
<dbReference type="Proteomes" id="UP000887572">
    <property type="component" value="Unplaced"/>
</dbReference>
<accession>A0A914HS73</accession>
<dbReference type="AlphaFoldDB" id="A0A914HS73"/>
<name>A0A914HS73_GLORO</name>
<dbReference type="WBParaSite" id="Gr19_v10_g3469.t1">
    <property type="protein sequence ID" value="Gr19_v10_g3469.t1"/>
    <property type="gene ID" value="Gr19_v10_g3469"/>
</dbReference>
<sequence>MADALRPDRPAGVQRPRHGKGNREFNDHVMARATEYAEETLHSTISALHVTICEACVANGWSQNYVKQQRTHGWPSKPTKIRSPVFRAKERNS</sequence>
<feature type="region of interest" description="Disordered" evidence="1">
    <location>
        <begin position="1"/>
        <end position="25"/>
    </location>
</feature>
<evidence type="ECO:0000256" key="1">
    <source>
        <dbReference type="SAM" id="MobiDB-lite"/>
    </source>
</evidence>
<proteinExistence type="predicted"/>
<organism evidence="2 3">
    <name type="scientific">Globodera rostochiensis</name>
    <name type="common">Golden nematode worm</name>
    <name type="synonym">Heterodera rostochiensis</name>
    <dbReference type="NCBI Taxonomy" id="31243"/>
    <lineage>
        <taxon>Eukaryota</taxon>
        <taxon>Metazoa</taxon>
        <taxon>Ecdysozoa</taxon>
        <taxon>Nematoda</taxon>
        <taxon>Chromadorea</taxon>
        <taxon>Rhabditida</taxon>
        <taxon>Tylenchina</taxon>
        <taxon>Tylenchomorpha</taxon>
        <taxon>Tylenchoidea</taxon>
        <taxon>Heteroderidae</taxon>
        <taxon>Heteroderinae</taxon>
        <taxon>Globodera</taxon>
    </lineage>
</organism>
<evidence type="ECO:0000313" key="2">
    <source>
        <dbReference type="Proteomes" id="UP000887572"/>
    </source>
</evidence>